<comment type="caution">
    <text evidence="1">The sequence shown here is derived from an EMBL/GenBank/DDBJ whole genome shotgun (WGS) entry which is preliminary data.</text>
</comment>
<keyword evidence="2" id="KW-1185">Reference proteome</keyword>
<organism evidence="1 2">
    <name type="scientific">Lindgomyces ingoldianus</name>
    <dbReference type="NCBI Taxonomy" id="673940"/>
    <lineage>
        <taxon>Eukaryota</taxon>
        <taxon>Fungi</taxon>
        <taxon>Dikarya</taxon>
        <taxon>Ascomycota</taxon>
        <taxon>Pezizomycotina</taxon>
        <taxon>Dothideomycetes</taxon>
        <taxon>Pleosporomycetidae</taxon>
        <taxon>Pleosporales</taxon>
        <taxon>Lindgomycetaceae</taxon>
        <taxon>Lindgomyces</taxon>
    </lineage>
</organism>
<dbReference type="EMBL" id="MU003500">
    <property type="protein sequence ID" value="KAF2473321.1"/>
    <property type="molecule type" value="Genomic_DNA"/>
</dbReference>
<evidence type="ECO:0000313" key="1">
    <source>
        <dbReference type="EMBL" id="KAF2473321.1"/>
    </source>
</evidence>
<sequence length="250" mass="26351">MPNFGPTRHAGSNSSGATRKSVGLVHGAGEAIRGNLNAAVDNAANDRHGAAKNSETASRGIDEMEHGHSHGPGADVTPVDMDQELQRRAAQGKYRLHTGARSSNYGTHQSNFGRKPGADNRGTQTSSTTSSPQDSNVSNKLDPRYSSDLDHPGAQIGGSGKINSGPQSTEVGSKLDQRYDPDLDRRMSSSNCGPRSRSIGNKVDPRVDLGLDHKGASQLASGSTNNEPESINMGNELDPRVTSDLGKRLC</sequence>
<gene>
    <name evidence="1" type="ORF">BDR25DRAFT_130767</name>
</gene>
<accession>A0ACB6R2F0</accession>
<dbReference type="Proteomes" id="UP000799755">
    <property type="component" value="Unassembled WGS sequence"/>
</dbReference>
<proteinExistence type="predicted"/>
<reference evidence="1" key="1">
    <citation type="journal article" date="2020" name="Stud. Mycol.">
        <title>101 Dothideomycetes genomes: a test case for predicting lifestyles and emergence of pathogens.</title>
        <authorList>
            <person name="Haridas S."/>
            <person name="Albert R."/>
            <person name="Binder M."/>
            <person name="Bloem J."/>
            <person name="Labutti K."/>
            <person name="Salamov A."/>
            <person name="Andreopoulos B."/>
            <person name="Baker S."/>
            <person name="Barry K."/>
            <person name="Bills G."/>
            <person name="Bluhm B."/>
            <person name="Cannon C."/>
            <person name="Castanera R."/>
            <person name="Culley D."/>
            <person name="Daum C."/>
            <person name="Ezra D."/>
            <person name="Gonzalez J."/>
            <person name="Henrissat B."/>
            <person name="Kuo A."/>
            <person name="Liang C."/>
            <person name="Lipzen A."/>
            <person name="Lutzoni F."/>
            <person name="Magnuson J."/>
            <person name="Mondo S."/>
            <person name="Nolan M."/>
            <person name="Ohm R."/>
            <person name="Pangilinan J."/>
            <person name="Park H.-J."/>
            <person name="Ramirez L."/>
            <person name="Alfaro M."/>
            <person name="Sun H."/>
            <person name="Tritt A."/>
            <person name="Yoshinaga Y."/>
            <person name="Zwiers L.-H."/>
            <person name="Turgeon B."/>
            <person name="Goodwin S."/>
            <person name="Spatafora J."/>
            <person name="Crous P."/>
            <person name="Grigoriev I."/>
        </authorList>
    </citation>
    <scope>NUCLEOTIDE SEQUENCE</scope>
    <source>
        <strain evidence="1">ATCC 200398</strain>
    </source>
</reference>
<protein>
    <submittedName>
        <fullName evidence="1">Uncharacterized protein</fullName>
    </submittedName>
</protein>
<evidence type="ECO:0000313" key="2">
    <source>
        <dbReference type="Proteomes" id="UP000799755"/>
    </source>
</evidence>
<name>A0ACB6R2F0_9PLEO</name>